<evidence type="ECO:0000259" key="1">
    <source>
        <dbReference type="Pfam" id="PF20594"/>
    </source>
</evidence>
<accession>A0A2X2JDP9</accession>
<dbReference type="InterPro" id="IPR046744">
    <property type="entry name" value="DUF6794"/>
</dbReference>
<feature type="domain" description="DUF6794" evidence="1">
    <location>
        <begin position="158"/>
        <end position="240"/>
    </location>
</feature>
<organism evidence="2 3">
    <name type="scientific">Sphingobacterium multivorum</name>
    <dbReference type="NCBI Taxonomy" id="28454"/>
    <lineage>
        <taxon>Bacteria</taxon>
        <taxon>Pseudomonadati</taxon>
        <taxon>Bacteroidota</taxon>
        <taxon>Sphingobacteriia</taxon>
        <taxon>Sphingobacteriales</taxon>
        <taxon>Sphingobacteriaceae</taxon>
        <taxon>Sphingobacterium</taxon>
    </lineage>
</organism>
<dbReference type="GeneID" id="97179466"/>
<proteinExistence type="predicted"/>
<gene>
    <name evidence="2" type="ORF">NCTC11343_04530</name>
</gene>
<evidence type="ECO:0000313" key="2">
    <source>
        <dbReference type="EMBL" id="SPZ92487.1"/>
    </source>
</evidence>
<dbReference type="EMBL" id="UAUU01000011">
    <property type="protein sequence ID" value="SPZ92487.1"/>
    <property type="molecule type" value="Genomic_DNA"/>
</dbReference>
<protein>
    <recommendedName>
        <fullName evidence="1">DUF6794 domain-containing protein</fullName>
    </recommendedName>
</protein>
<name>A0A2X2JDP9_SPHMU</name>
<dbReference type="AlphaFoldDB" id="A0A2X2JDP9"/>
<dbReference type="Proteomes" id="UP000251241">
    <property type="component" value="Unassembled WGS sequence"/>
</dbReference>
<sequence>MNLKLLYTNNMATLRFILLALISVVWSLPSASAQNSLPRNLKETASFLNLNVSDSLKNVIKYSDEVELSELTDNELESEFELIDSLLSTGKSPLFTYLNNKGIHNFKKDVILEYYKQLLSAGYVKEDSLLKAFKLKENKLKKEIRQRMNADTIAGIYIPKNLDDCFVQIDSFWDDSTKNKVREMTESEFMAGSHFGFGMWMRNNWGLWGGSRLSAYFNKRGIRHPDDMSGIILTSYYRKLKGKDPNVKSQLEYYKKYWTP</sequence>
<dbReference type="Pfam" id="PF20594">
    <property type="entry name" value="DUF6794"/>
    <property type="match status" value="1"/>
</dbReference>
<dbReference type="RefSeq" id="WP_146753159.1">
    <property type="nucleotide sequence ID" value="NZ_CP069793.1"/>
</dbReference>
<evidence type="ECO:0000313" key="3">
    <source>
        <dbReference type="Proteomes" id="UP000251241"/>
    </source>
</evidence>
<reference evidence="2 3" key="1">
    <citation type="submission" date="2018-06" db="EMBL/GenBank/DDBJ databases">
        <authorList>
            <consortium name="Pathogen Informatics"/>
            <person name="Doyle S."/>
        </authorList>
    </citation>
    <scope>NUCLEOTIDE SEQUENCE [LARGE SCALE GENOMIC DNA]</scope>
    <source>
        <strain evidence="2 3">NCTC11343</strain>
    </source>
</reference>